<name>A0ABT7HJR5_9FUSO</name>
<dbReference type="RefSeq" id="WP_285153025.1">
    <property type="nucleotide sequence ID" value="NZ_JASSPP010000006.1"/>
</dbReference>
<comment type="caution">
    <text evidence="2">The sequence shown here is derived from an EMBL/GenBank/DDBJ whole genome shotgun (WGS) entry which is preliminary data.</text>
</comment>
<dbReference type="Proteomes" id="UP001225134">
    <property type="component" value="Unassembled WGS sequence"/>
</dbReference>
<keyword evidence="1" id="KW-0812">Transmembrane</keyword>
<keyword evidence="3" id="KW-1185">Reference proteome</keyword>
<accession>A0ABT7HJR5</accession>
<evidence type="ECO:0008006" key="4">
    <source>
        <dbReference type="Google" id="ProtNLM"/>
    </source>
</evidence>
<evidence type="ECO:0000313" key="3">
    <source>
        <dbReference type="Proteomes" id="UP001225134"/>
    </source>
</evidence>
<feature type="transmembrane region" description="Helical" evidence="1">
    <location>
        <begin position="7"/>
        <end position="27"/>
    </location>
</feature>
<evidence type="ECO:0000313" key="2">
    <source>
        <dbReference type="EMBL" id="MDK9580758.1"/>
    </source>
</evidence>
<dbReference type="EMBL" id="JASSPP010000006">
    <property type="protein sequence ID" value="MDK9580758.1"/>
    <property type="molecule type" value="Genomic_DNA"/>
</dbReference>
<keyword evidence="1" id="KW-0472">Membrane</keyword>
<protein>
    <recommendedName>
        <fullName evidence="4">Autotransporter translocation and assembly factor TamB</fullName>
    </recommendedName>
</protein>
<proteinExistence type="predicted"/>
<evidence type="ECO:0000256" key="1">
    <source>
        <dbReference type="SAM" id="Phobius"/>
    </source>
</evidence>
<reference evidence="2 3" key="1">
    <citation type="submission" date="2023-06" db="EMBL/GenBank/DDBJ databases">
        <title>Antibody response to the Sneathia vaginalis cytopathogenic toxin A during pregnancy.</title>
        <authorList>
            <person name="Mccoy Z.T."/>
            <person name="Serrano M.G."/>
            <person name="Spaine K."/>
            <person name="Edwards D.J."/>
            <person name="Buck G.A."/>
            <person name="Jefferson K."/>
        </authorList>
    </citation>
    <scope>NUCLEOTIDE SEQUENCE [LARGE SCALE GENOMIC DNA]</scope>
    <source>
        <strain evidence="2 3">CCUG 42621</strain>
    </source>
</reference>
<organism evidence="2 3">
    <name type="scientific">Sneathia sanguinegens</name>
    <dbReference type="NCBI Taxonomy" id="40543"/>
    <lineage>
        <taxon>Bacteria</taxon>
        <taxon>Fusobacteriati</taxon>
        <taxon>Fusobacteriota</taxon>
        <taxon>Fusobacteriia</taxon>
        <taxon>Fusobacteriales</taxon>
        <taxon>Leptotrichiaceae</taxon>
        <taxon>Sneathia</taxon>
    </lineage>
</organism>
<gene>
    <name evidence="2" type="ORF">QQA45_04415</name>
</gene>
<sequence length="1490" mass="169860">MKKIKRITIILFFFCVFSFVILAYFRMKELSNYIIQNVENTKIKMEDVKFDGLCLKIKGIEINDLSGNKVGNVEEARVYIMPFLPSRINRINLIGAKLNLIQFKNGRLNIENILPENNKVSRIYNVANIYLKNCSITYTNKMYDKDIKKELLNVSGNLSIARNFEMKIKGEAIGKLTGQKEEIGLHFANVSSKKTVLASLFNRKIEDENPEYTLQEFKFNNVDIDENLAQFVKLDFLKIQKAKLNGKLKIEINKKKTQINGSLDLIAQSFKYKDYADEIKKANFHVDLNDDKVKTKGQIWLKNDEKLNLNIFFDGNKKQLNADLDTEKISVENLKKYSLFKNLNLDIKGFLSSKLKFKLDFSNPKTFEIKELNLQAKSNSMKMYQFNFNNLNLNVQKKDQKLEIKLNTDIKKDFILANAQILAEYNLDTKDIKAKYKLKNKTKGINLEDISGEISLKDFKKINLSILSKQMVGNLYLDKNKLKLKLDTKKEIVYNNGNINAKLNFKLLDSSYDFKTKNINAKISLNADGNYMGKYAKISVVSYLDKNILKSKGTISNGIVGVNIDGSTKLKSMEHRYKLSGSCDALTLMKIFNIDKKNKGNIPVDFVANLYGKNKDISLEYNIKSNKFAYIVDGYKAEINGYARDILDNKKRDIKAKIKLGEVWFKYHRLNELEADLSYEDNSLIISNIRNEFVSGDLLYNINSKEIYSKLQVDKFMLYSTYDIPDINVNVSKMYVYSKGRLDNLKAYFNLEPSEFKIKDSYVGHLHGEAKLENSVLKLNFKVNNNEIKGTYNINSKELDLRALLNQKLKDIVKIEGFNADVDTKLHITGTPDKLHMDIEGKMVDIKYKDIHLPDITLDASYNNGNISNILKTGVLTVSNLNIKDAKKQDSIYHTSFVMNLANLDINYVLKNKIFDLASLGENYSGKLKVSSMFKGNLDKFFGNLTVESDSLVLNGHKITNLLIDSQINQDGMNINQGYFEYEKNPVLIEGYAFFKPFDYMFRVVAENFNMDFLNIYPNISKVKGIANVNFVASKGALEGKIDVKDLSMKVQGIDIQNFDVNVQMNNKDININTFKGIVNNGQLNLKGQCTMPEIPDNANDLDKIKLGKVNLELDASHITLPIKGNEVVISSNLKLKGENLDGTLQINRGKIENLSFIDLLKQNKNKKPDNFITKKIKAILNNMLKRYVINVDTTIESPITIDVPGYLILKDIYGEIQGGAILSCSNGIPSIKGGLNVENGKFIINGNEFTVELLDVNMNDVVNGDFNPNVRLKAITTINGENIEILSNSKLKNLKFDFKSQSNKTKDEILKLLAFKGITFNSNSINAVGSTFINYATETAVNQFVSKFTNRIGKKIGLTKFEVGANIEEKNKLGINNFINNTYVQVHLQGKVSKKQKLYWNVKGSIPFSANKDKFKYDINLSYEFDKGLGATIGIKSINRLDLSENNKENNINFYTGINYSEKFQDFHYFIDDVKSKFEKREKLNQDKK</sequence>
<keyword evidence="1" id="KW-1133">Transmembrane helix</keyword>